<protein>
    <submittedName>
        <fullName evidence="1">Uncharacterized protein</fullName>
    </submittedName>
</protein>
<organism evidence="1 2">
    <name type="scientific">Datura stramonium</name>
    <name type="common">Jimsonweed</name>
    <name type="synonym">Common thornapple</name>
    <dbReference type="NCBI Taxonomy" id="4076"/>
    <lineage>
        <taxon>Eukaryota</taxon>
        <taxon>Viridiplantae</taxon>
        <taxon>Streptophyta</taxon>
        <taxon>Embryophyta</taxon>
        <taxon>Tracheophyta</taxon>
        <taxon>Spermatophyta</taxon>
        <taxon>Magnoliopsida</taxon>
        <taxon>eudicotyledons</taxon>
        <taxon>Gunneridae</taxon>
        <taxon>Pentapetalae</taxon>
        <taxon>asterids</taxon>
        <taxon>lamiids</taxon>
        <taxon>Solanales</taxon>
        <taxon>Solanaceae</taxon>
        <taxon>Solanoideae</taxon>
        <taxon>Datureae</taxon>
        <taxon>Datura</taxon>
    </lineage>
</organism>
<evidence type="ECO:0000313" key="1">
    <source>
        <dbReference type="EMBL" id="MCD9638703.1"/>
    </source>
</evidence>
<reference evidence="1 2" key="1">
    <citation type="journal article" date="2021" name="BMC Genomics">
        <title>Datura genome reveals duplications of psychoactive alkaloid biosynthetic genes and high mutation rate following tissue culture.</title>
        <authorList>
            <person name="Rajewski A."/>
            <person name="Carter-House D."/>
            <person name="Stajich J."/>
            <person name="Litt A."/>
        </authorList>
    </citation>
    <scope>NUCLEOTIDE SEQUENCE [LARGE SCALE GENOMIC DNA]</scope>
    <source>
        <strain evidence="1">AR-01</strain>
    </source>
</reference>
<name>A0ABS8UVA9_DATST</name>
<evidence type="ECO:0000313" key="2">
    <source>
        <dbReference type="Proteomes" id="UP000823775"/>
    </source>
</evidence>
<keyword evidence="2" id="KW-1185">Reference proteome</keyword>
<dbReference type="Proteomes" id="UP000823775">
    <property type="component" value="Unassembled WGS sequence"/>
</dbReference>
<gene>
    <name evidence="1" type="ORF">HAX54_022837</name>
</gene>
<sequence>MKVIGAGDGTREVRDMIGESEERGEGIWPLLLRFAKGDEGKREWRASIVATNVCLSGDPMVLSQITISYRTTCYDPKDATSTTLMATLVATQKPNFLVVQ</sequence>
<comment type="caution">
    <text evidence="1">The sequence shown here is derived from an EMBL/GenBank/DDBJ whole genome shotgun (WGS) entry which is preliminary data.</text>
</comment>
<dbReference type="EMBL" id="JACEIK010002760">
    <property type="protein sequence ID" value="MCD9638703.1"/>
    <property type="molecule type" value="Genomic_DNA"/>
</dbReference>
<proteinExistence type="predicted"/>
<accession>A0ABS8UVA9</accession>